<organism evidence="1 2">
    <name type="scientific">Actinacidiphila polyblastidii</name>
    <dbReference type="NCBI Taxonomy" id="3110430"/>
    <lineage>
        <taxon>Bacteria</taxon>
        <taxon>Bacillati</taxon>
        <taxon>Actinomycetota</taxon>
        <taxon>Actinomycetes</taxon>
        <taxon>Kitasatosporales</taxon>
        <taxon>Streptomycetaceae</taxon>
        <taxon>Actinacidiphila</taxon>
    </lineage>
</organism>
<gene>
    <name evidence="1" type="ORF">V2S66_10225</name>
</gene>
<sequence length="61" mass="6470">MRRWAQAGARRRLFLLSHTDAPVPVPAAVLGGGHELLTGRRLARDEDLTLLAGGAGALRQG</sequence>
<name>A0ABU7P951_9ACTN</name>
<dbReference type="Proteomes" id="UP001344658">
    <property type="component" value="Unassembled WGS sequence"/>
</dbReference>
<dbReference type="EMBL" id="JAZEWV010000006">
    <property type="protein sequence ID" value="MEE4542336.1"/>
    <property type="molecule type" value="Genomic_DNA"/>
</dbReference>
<evidence type="ECO:0000313" key="1">
    <source>
        <dbReference type="EMBL" id="MEE4542336.1"/>
    </source>
</evidence>
<proteinExistence type="predicted"/>
<reference evidence="1 2" key="1">
    <citation type="submission" date="2023-12" db="EMBL/GenBank/DDBJ databases">
        <title>Streptomyces sp. V4-01.</title>
        <authorList>
            <person name="Somphong A."/>
            <person name="Phongsopitanun W."/>
        </authorList>
    </citation>
    <scope>NUCLEOTIDE SEQUENCE [LARGE SCALE GENOMIC DNA]</scope>
    <source>
        <strain evidence="1 2">V4-01</strain>
    </source>
</reference>
<accession>A0ABU7P951</accession>
<protein>
    <submittedName>
        <fullName evidence="1">Uncharacterized protein</fullName>
    </submittedName>
</protein>
<keyword evidence="2" id="KW-1185">Reference proteome</keyword>
<dbReference type="RefSeq" id="WP_330794268.1">
    <property type="nucleotide sequence ID" value="NZ_JAZEWV010000006.1"/>
</dbReference>
<evidence type="ECO:0000313" key="2">
    <source>
        <dbReference type="Proteomes" id="UP001344658"/>
    </source>
</evidence>
<comment type="caution">
    <text evidence="1">The sequence shown here is derived from an EMBL/GenBank/DDBJ whole genome shotgun (WGS) entry which is preliminary data.</text>
</comment>